<feature type="signal peptide" evidence="1">
    <location>
        <begin position="1"/>
        <end position="23"/>
    </location>
</feature>
<proteinExistence type="predicted"/>
<dbReference type="PROSITE" id="PS51257">
    <property type="entry name" value="PROKAR_LIPOPROTEIN"/>
    <property type="match status" value="1"/>
</dbReference>
<dbReference type="InterPro" id="IPR013424">
    <property type="entry name" value="Ice-binding_C"/>
</dbReference>
<accession>A0A5C6D0G2</accession>
<feature type="chain" id="PRO_5022942116" description="PEP-CTERM protein-sorting domain-containing protein" evidence="1">
    <location>
        <begin position="24"/>
        <end position="271"/>
    </location>
</feature>
<dbReference type="RefSeq" id="WP_146448218.1">
    <property type="nucleotide sequence ID" value="NZ_SJPS01000001.1"/>
</dbReference>
<dbReference type="SUPFAM" id="SSF63446">
    <property type="entry name" value="Type I dockerin domain"/>
    <property type="match status" value="1"/>
</dbReference>
<protein>
    <recommendedName>
        <fullName evidence="4">PEP-CTERM protein-sorting domain-containing protein</fullName>
    </recommendedName>
</protein>
<evidence type="ECO:0000256" key="1">
    <source>
        <dbReference type="SAM" id="SignalP"/>
    </source>
</evidence>
<reference evidence="2 3" key="1">
    <citation type="submission" date="2019-02" db="EMBL/GenBank/DDBJ databases">
        <title>Deep-cultivation of Planctomycetes and their phenomic and genomic characterization uncovers novel biology.</title>
        <authorList>
            <person name="Wiegand S."/>
            <person name="Jogler M."/>
            <person name="Boedeker C."/>
            <person name="Pinto D."/>
            <person name="Vollmers J."/>
            <person name="Rivas-Marin E."/>
            <person name="Kohn T."/>
            <person name="Peeters S.H."/>
            <person name="Heuer A."/>
            <person name="Rast P."/>
            <person name="Oberbeckmann S."/>
            <person name="Bunk B."/>
            <person name="Jeske O."/>
            <person name="Meyerdierks A."/>
            <person name="Storesund J.E."/>
            <person name="Kallscheuer N."/>
            <person name="Luecker S."/>
            <person name="Lage O.M."/>
            <person name="Pohl T."/>
            <person name="Merkel B.J."/>
            <person name="Hornburger P."/>
            <person name="Mueller R.-W."/>
            <person name="Bruemmer F."/>
            <person name="Labrenz M."/>
            <person name="Spormann A.M."/>
            <person name="Op Den Camp H."/>
            <person name="Overmann J."/>
            <person name="Amann R."/>
            <person name="Jetten M.S.M."/>
            <person name="Mascher T."/>
            <person name="Medema M.H."/>
            <person name="Devos D.P."/>
            <person name="Kaster A.-K."/>
            <person name="Ovreas L."/>
            <person name="Rohde M."/>
            <person name="Galperin M.Y."/>
            <person name="Jogler C."/>
        </authorList>
    </citation>
    <scope>NUCLEOTIDE SEQUENCE [LARGE SCALE GENOMIC DNA]</scope>
    <source>
        <strain evidence="2 3">Pla144</strain>
    </source>
</reference>
<dbReference type="NCBIfam" id="TIGR02595">
    <property type="entry name" value="PEP_CTERM"/>
    <property type="match status" value="1"/>
</dbReference>
<evidence type="ECO:0000313" key="2">
    <source>
        <dbReference type="EMBL" id="TWU30208.1"/>
    </source>
</evidence>
<dbReference type="EMBL" id="SJPS01000001">
    <property type="protein sequence ID" value="TWU30208.1"/>
    <property type="molecule type" value="Genomic_DNA"/>
</dbReference>
<sequence precursor="true">MQRSLLICAVIMLAVSCTVPLQADDLQLTLDMRNASRPNAFAGGTWELYARVIDTGVGVDGSTGIAGLRALLDNIDPAGITFNPGINPNGAATVQVLSGDPQGTVEIVYRQDLSQTTLASVGVPPVFAPNRDVLIASGSWPAGLRPVFGNDGSDLSSGDVLGGDGNSAVAADNVFTSVVTLGDLNRSGSISGADIGLFVEQLPGMPFPPSYNPAADINQTGTVSNSDIGGFVGILAGPLTAASTGVPEPDTIGLLLISGLGLLLRRKVRTD</sequence>
<dbReference type="Gene3D" id="1.10.1330.10">
    <property type="entry name" value="Dockerin domain"/>
    <property type="match status" value="1"/>
</dbReference>
<dbReference type="GO" id="GO:0000272">
    <property type="term" value="P:polysaccharide catabolic process"/>
    <property type="evidence" value="ECO:0007669"/>
    <property type="project" value="InterPro"/>
</dbReference>
<evidence type="ECO:0000313" key="3">
    <source>
        <dbReference type="Proteomes" id="UP000318437"/>
    </source>
</evidence>
<dbReference type="PROSITE" id="PS00018">
    <property type="entry name" value="EF_HAND_1"/>
    <property type="match status" value="2"/>
</dbReference>
<dbReference type="Proteomes" id="UP000318437">
    <property type="component" value="Unassembled WGS sequence"/>
</dbReference>
<keyword evidence="1" id="KW-0732">Signal</keyword>
<dbReference type="InterPro" id="IPR018247">
    <property type="entry name" value="EF_Hand_1_Ca_BS"/>
</dbReference>
<dbReference type="InterPro" id="IPR036439">
    <property type="entry name" value="Dockerin_dom_sf"/>
</dbReference>
<dbReference type="OrthoDB" id="266505at2"/>
<evidence type="ECO:0008006" key="4">
    <source>
        <dbReference type="Google" id="ProtNLM"/>
    </source>
</evidence>
<dbReference type="AlphaFoldDB" id="A0A5C6D0G2"/>
<name>A0A5C6D0G2_9BACT</name>
<comment type="caution">
    <text evidence="2">The sequence shown here is derived from an EMBL/GenBank/DDBJ whole genome shotgun (WGS) entry which is preliminary data.</text>
</comment>
<organism evidence="2 3">
    <name type="scientific">Bythopirellula polymerisocia</name>
    <dbReference type="NCBI Taxonomy" id="2528003"/>
    <lineage>
        <taxon>Bacteria</taxon>
        <taxon>Pseudomonadati</taxon>
        <taxon>Planctomycetota</taxon>
        <taxon>Planctomycetia</taxon>
        <taxon>Pirellulales</taxon>
        <taxon>Lacipirellulaceae</taxon>
        <taxon>Bythopirellula</taxon>
    </lineage>
</organism>
<gene>
    <name evidence="2" type="ORF">Pla144_09940</name>
</gene>
<keyword evidence="3" id="KW-1185">Reference proteome</keyword>